<proteinExistence type="predicted"/>
<protein>
    <submittedName>
        <fullName evidence="1">Uncharacterized protein</fullName>
    </submittedName>
</protein>
<sequence>MTMANLKALCRDTGRIEKGEWLRLYVDLDPDKDVFVLARGITKPFRDEVQRRVRQLAMQHGGDASNAPPEVIQRVDKEMYIERLLMDVKGLDDDGTPVSFERFCELLHQDEFIELWLATQKAIQIFSGIKVEDANAAAKN</sequence>
<dbReference type="EMBL" id="CP025612">
    <property type="protein sequence ID" value="AUN31946.1"/>
    <property type="molecule type" value="Genomic_DNA"/>
</dbReference>
<dbReference type="KEGG" id="ncb:C0V82_16075"/>
<reference evidence="1 2" key="1">
    <citation type="submission" date="2017-12" db="EMBL/GenBank/DDBJ databases">
        <title>Genomes of bacteria within cyanobacterial aggregates.</title>
        <authorList>
            <person name="Cai H."/>
        </authorList>
    </citation>
    <scope>NUCLEOTIDE SEQUENCE [LARGE SCALE GENOMIC DNA]</scope>
    <source>
        <strain evidence="1 2">TH16</strain>
    </source>
</reference>
<evidence type="ECO:0000313" key="1">
    <source>
        <dbReference type="EMBL" id="AUN31946.1"/>
    </source>
</evidence>
<evidence type="ECO:0000313" key="2">
    <source>
        <dbReference type="Proteomes" id="UP000234752"/>
    </source>
</evidence>
<name>A0A2K9NHB5_9PROT</name>
<gene>
    <name evidence="1" type="ORF">C0V82_16075</name>
</gene>
<dbReference type="AlphaFoldDB" id="A0A2K9NHB5"/>
<accession>A0A2K9NHB5</accession>
<keyword evidence="2" id="KW-1185">Reference proteome</keyword>
<dbReference type="Proteomes" id="UP000234752">
    <property type="component" value="Chromosome eg_2"/>
</dbReference>
<organism evidence="1 2">
    <name type="scientific">Niveispirillum cyanobacteriorum</name>
    <dbReference type="NCBI Taxonomy" id="1612173"/>
    <lineage>
        <taxon>Bacteria</taxon>
        <taxon>Pseudomonadati</taxon>
        <taxon>Pseudomonadota</taxon>
        <taxon>Alphaproteobacteria</taxon>
        <taxon>Rhodospirillales</taxon>
        <taxon>Azospirillaceae</taxon>
        <taxon>Niveispirillum</taxon>
    </lineage>
</organism>